<comment type="caution">
    <text evidence="2">The sequence shown here is derived from an EMBL/GenBank/DDBJ whole genome shotgun (WGS) entry which is preliminary data.</text>
</comment>
<organism evidence="2">
    <name type="scientific">bioreactor metagenome</name>
    <dbReference type="NCBI Taxonomy" id="1076179"/>
    <lineage>
        <taxon>unclassified sequences</taxon>
        <taxon>metagenomes</taxon>
        <taxon>ecological metagenomes</taxon>
    </lineage>
</organism>
<name>A0A645I2E3_9ZZZZ</name>
<proteinExistence type="predicted"/>
<evidence type="ECO:0000313" key="2">
    <source>
        <dbReference type="EMBL" id="MPN45016.1"/>
    </source>
</evidence>
<gene>
    <name evidence="2" type="ORF">SDC9_192583</name>
</gene>
<dbReference type="AlphaFoldDB" id="A0A645I2E3"/>
<feature type="region of interest" description="Disordered" evidence="1">
    <location>
        <begin position="32"/>
        <end position="58"/>
    </location>
</feature>
<dbReference type="EMBL" id="VSSQ01104595">
    <property type="protein sequence ID" value="MPN45016.1"/>
    <property type="molecule type" value="Genomic_DNA"/>
</dbReference>
<reference evidence="2" key="1">
    <citation type="submission" date="2019-08" db="EMBL/GenBank/DDBJ databases">
        <authorList>
            <person name="Kucharzyk K."/>
            <person name="Murdoch R.W."/>
            <person name="Higgins S."/>
            <person name="Loffler F."/>
        </authorList>
    </citation>
    <scope>NUCLEOTIDE SEQUENCE</scope>
</reference>
<protein>
    <submittedName>
        <fullName evidence="2">Uncharacterized protein</fullName>
    </submittedName>
</protein>
<sequence length="58" mass="6008">MGKVKAQTVGLHQGTGLLHMVSQNGTQGLVQQMGRGVGTHDGLPAWKVNGGSDRVAQL</sequence>
<accession>A0A645I2E3</accession>
<evidence type="ECO:0000256" key="1">
    <source>
        <dbReference type="SAM" id="MobiDB-lite"/>
    </source>
</evidence>